<gene>
    <name evidence="3" type="ORF">EGH21_14865</name>
</gene>
<dbReference type="PANTHER" id="PTHR48090:SF6">
    <property type="entry name" value="SLR5056 PROTEIN"/>
    <property type="match status" value="1"/>
</dbReference>
<evidence type="ECO:0000259" key="2">
    <source>
        <dbReference type="Pfam" id="PF00535"/>
    </source>
</evidence>
<feature type="domain" description="Glycosyltransferase 2-like" evidence="2">
    <location>
        <begin position="67"/>
        <end position="200"/>
    </location>
</feature>
<keyword evidence="1" id="KW-0472">Membrane</keyword>
<keyword evidence="1" id="KW-0812">Transmembrane</keyword>
<organism evidence="3 4">
    <name type="scientific">Haloarcula rubra</name>
    <dbReference type="NCBI Taxonomy" id="2487747"/>
    <lineage>
        <taxon>Archaea</taxon>
        <taxon>Methanobacteriati</taxon>
        <taxon>Methanobacteriota</taxon>
        <taxon>Stenosarchaea group</taxon>
        <taxon>Halobacteria</taxon>
        <taxon>Halobacteriales</taxon>
        <taxon>Haloarculaceae</taxon>
        <taxon>Haloarcula</taxon>
    </lineage>
</organism>
<dbReference type="AlphaFoldDB" id="A0AAW4PUJ6"/>
<dbReference type="Proteomes" id="UP001430377">
    <property type="component" value="Unassembled WGS sequence"/>
</dbReference>
<reference evidence="3 4" key="1">
    <citation type="submission" date="2021-06" db="EMBL/GenBank/DDBJ databases">
        <title>Halomicroarcula sp. a new haloarchaeum isolated from saline soil.</title>
        <authorList>
            <person name="Duran-Viseras A."/>
            <person name="Sanchez-Porro C."/>
            <person name="Ventosa A."/>
        </authorList>
    </citation>
    <scope>NUCLEOTIDE SEQUENCE [LARGE SCALE GENOMIC DNA]</scope>
    <source>
        <strain evidence="3 4">F13</strain>
    </source>
</reference>
<dbReference type="InterPro" id="IPR029044">
    <property type="entry name" value="Nucleotide-diphossugar_trans"/>
</dbReference>
<accession>A0AAW4PUJ6</accession>
<keyword evidence="4" id="KW-1185">Reference proteome</keyword>
<feature type="domain" description="Glycosyltransferase 2-like" evidence="2">
    <location>
        <begin position="9"/>
        <end position="54"/>
    </location>
</feature>
<dbReference type="SUPFAM" id="SSF53448">
    <property type="entry name" value="Nucleotide-diphospho-sugar transferases"/>
    <property type="match status" value="1"/>
</dbReference>
<evidence type="ECO:0000313" key="4">
    <source>
        <dbReference type="Proteomes" id="UP001430377"/>
    </source>
</evidence>
<dbReference type="RefSeq" id="WP_220619268.1">
    <property type="nucleotide sequence ID" value="NZ_RKLR01000006.1"/>
</dbReference>
<dbReference type="Gene3D" id="3.90.550.10">
    <property type="entry name" value="Spore Coat Polysaccharide Biosynthesis Protein SpsA, Chain A"/>
    <property type="match status" value="1"/>
</dbReference>
<dbReference type="InterPro" id="IPR001173">
    <property type="entry name" value="Glyco_trans_2-like"/>
</dbReference>
<keyword evidence="1" id="KW-1133">Transmembrane helix</keyword>
<proteinExistence type="predicted"/>
<feature type="transmembrane region" description="Helical" evidence="1">
    <location>
        <begin position="279"/>
        <end position="302"/>
    </location>
</feature>
<sequence length="342" mass="36418">MYRGQTVGVVLPAYNEAEHVGSVIESLPAYVDRVYAIDDCSTDETWDVIREYATTSDQTTQQVAAASADATEEVMLPDGHGGRVPDVVPVQHTVNQGAGGTLKTGYLLAARDGMDATVTIDADGQMDPDEMDRLLDPIVEGRAGFSKGNRLADTDAAGGMPPFRLLGNWLLTLMMKPASGYWRLRDPQNGYTAISKEALDAVEIEAIPDDHDYPNDLLARLNAAGVRVADVPMAAIYGDEESTIEFSEFVKRTSTTILAAFLWRLGTEGKQGRAHLSGLYSVGAVGVVVGLLAAVSSALSALLPDAFSASWPKSLFAILGGVVALTLAVGTERQTDAEVIRE</sequence>
<feature type="transmembrane region" description="Helical" evidence="1">
    <location>
        <begin position="314"/>
        <end position="331"/>
    </location>
</feature>
<dbReference type="InterPro" id="IPR050256">
    <property type="entry name" value="Glycosyltransferase_2"/>
</dbReference>
<comment type="caution">
    <text evidence="3">The sequence shown here is derived from an EMBL/GenBank/DDBJ whole genome shotgun (WGS) entry which is preliminary data.</text>
</comment>
<protein>
    <submittedName>
        <fullName evidence="3">Glycosyltransferase family 2 protein</fullName>
    </submittedName>
</protein>
<evidence type="ECO:0000313" key="3">
    <source>
        <dbReference type="EMBL" id="MBX0324309.1"/>
    </source>
</evidence>
<dbReference type="EMBL" id="RKLR01000006">
    <property type="protein sequence ID" value="MBX0324309.1"/>
    <property type="molecule type" value="Genomic_DNA"/>
</dbReference>
<dbReference type="CDD" id="cd04179">
    <property type="entry name" value="DPM_DPG-synthase_like"/>
    <property type="match status" value="1"/>
</dbReference>
<dbReference type="PANTHER" id="PTHR48090">
    <property type="entry name" value="UNDECAPRENYL-PHOSPHATE 4-DEOXY-4-FORMAMIDO-L-ARABINOSE TRANSFERASE-RELATED"/>
    <property type="match status" value="1"/>
</dbReference>
<dbReference type="Pfam" id="PF00535">
    <property type="entry name" value="Glycos_transf_2"/>
    <property type="match status" value="2"/>
</dbReference>
<name>A0AAW4PUJ6_9EURY</name>
<evidence type="ECO:0000256" key="1">
    <source>
        <dbReference type="SAM" id="Phobius"/>
    </source>
</evidence>